<evidence type="ECO:0000256" key="2">
    <source>
        <dbReference type="ARBA" id="ARBA00022519"/>
    </source>
</evidence>
<evidence type="ECO:0000256" key="1">
    <source>
        <dbReference type="ARBA" id="ARBA00022475"/>
    </source>
</evidence>
<feature type="compositionally biased region" description="Basic and acidic residues" evidence="10">
    <location>
        <begin position="126"/>
        <end position="135"/>
    </location>
</feature>
<name>A0A0H4I0E6_9GAMM</name>
<dbReference type="GO" id="GO:0043093">
    <property type="term" value="P:FtsZ-dependent cytokinesis"/>
    <property type="evidence" value="ECO:0007669"/>
    <property type="project" value="UniProtKB-UniRule"/>
</dbReference>
<gene>
    <name evidence="8" type="primary">zipA</name>
    <name evidence="12" type="ORF">ABA45_08225</name>
</gene>
<dbReference type="Pfam" id="PF04354">
    <property type="entry name" value="ZipA_C"/>
    <property type="match status" value="1"/>
</dbReference>
<dbReference type="HAMAP" id="MF_00509">
    <property type="entry name" value="ZipA"/>
    <property type="match status" value="1"/>
</dbReference>
<feature type="domain" description="ZipA C-terminal FtsZ-binding" evidence="11">
    <location>
        <begin position="209"/>
        <end position="339"/>
    </location>
</feature>
<keyword evidence="3 8" id="KW-0132">Cell division</keyword>
<dbReference type="RefSeq" id="WP_048385257.1">
    <property type="nucleotide sequence ID" value="NZ_CP011494.1"/>
</dbReference>
<dbReference type="PATRIC" id="fig|330734.3.peg.1729"/>
<keyword evidence="6 8" id="KW-0472">Membrane</keyword>
<dbReference type="Gene3D" id="3.30.1400.10">
    <property type="entry name" value="ZipA, C-terminal FtsZ-binding domain"/>
    <property type="match status" value="1"/>
</dbReference>
<feature type="compositionally biased region" description="Basic and acidic residues" evidence="10">
    <location>
        <begin position="333"/>
        <end position="351"/>
    </location>
</feature>
<evidence type="ECO:0000256" key="7">
    <source>
        <dbReference type="ARBA" id="ARBA00023306"/>
    </source>
</evidence>
<dbReference type="AlphaFoldDB" id="A0A0H4I0E6"/>
<dbReference type="InterPro" id="IPR036765">
    <property type="entry name" value="ZipA_FtsZ-bd_C_sf"/>
</dbReference>
<comment type="function">
    <text evidence="8 9">Essential cell division protein that stabilizes the FtsZ protofilaments by cross-linking them and that serves as a cytoplasmic membrane anchor for the Z ring. Also required for the recruitment to the septal ring of downstream cell division proteins.</text>
</comment>
<dbReference type="NCBIfam" id="TIGR02205">
    <property type="entry name" value="septum_zipA"/>
    <property type="match status" value="1"/>
</dbReference>
<accession>A0A0H4I0E6</accession>
<comment type="subunit">
    <text evidence="8">Interacts with FtsZ via their C-terminal domains.</text>
</comment>
<evidence type="ECO:0000313" key="13">
    <source>
        <dbReference type="Proteomes" id="UP000036406"/>
    </source>
</evidence>
<feature type="region of interest" description="Disordered" evidence="10">
    <location>
        <begin position="33"/>
        <end position="160"/>
    </location>
</feature>
<keyword evidence="1 8" id="KW-1003">Cell membrane</keyword>
<feature type="region of interest" description="Disordered" evidence="10">
    <location>
        <begin position="323"/>
        <end position="351"/>
    </location>
</feature>
<dbReference type="PANTHER" id="PTHR38685">
    <property type="entry name" value="CELL DIVISION PROTEIN ZIPA"/>
    <property type="match status" value="1"/>
</dbReference>
<proteinExistence type="inferred from homology"/>
<dbReference type="GO" id="GO:0005886">
    <property type="term" value="C:plasma membrane"/>
    <property type="evidence" value="ECO:0007669"/>
    <property type="project" value="UniProtKB-SubCell"/>
</dbReference>
<comment type="subcellular location">
    <subcellularLocation>
        <location evidence="8">Cell inner membrane</location>
        <topology evidence="8">Single-pass type I membrane protein</topology>
    </subcellularLocation>
    <text evidence="8">Localizes to the Z ring in an FtsZ-dependent manner.</text>
</comment>
<dbReference type="PANTHER" id="PTHR38685:SF1">
    <property type="entry name" value="CELL DIVISION PROTEIN ZIPA"/>
    <property type="match status" value="1"/>
</dbReference>
<evidence type="ECO:0000256" key="5">
    <source>
        <dbReference type="ARBA" id="ARBA00022989"/>
    </source>
</evidence>
<feature type="transmembrane region" description="Helical" evidence="8">
    <location>
        <begin position="6"/>
        <end position="24"/>
    </location>
</feature>
<keyword evidence="4 8" id="KW-0812">Transmembrane</keyword>
<evidence type="ECO:0000256" key="4">
    <source>
        <dbReference type="ARBA" id="ARBA00022692"/>
    </source>
</evidence>
<dbReference type="GO" id="GO:0032153">
    <property type="term" value="C:cell division site"/>
    <property type="evidence" value="ECO:0007669"/>
    <property type="project" value="UniProtKB-UniRule"/>
</dbReference>
<keyword evidence="5 8" id="KW-1133">Transmembrane helix</keyword>
<dbReference type="InterPro" id="IPR007449">
    <property type="entry name" value="ZipA_FtsZ-bd_C"/>
</dbReference>
<evidence type="ECO:0000256" key="3">
    <source>
        <dbReference type="ARBA" id="ARBA00022618"/>
    </source>
</evidence>
<feature type="region of interest" description="Disordered" evidence="10">
    <location>
        <begin position="184"/>
        <end position="207"/>
    </location>
</feature>
<protein>
    <recommendedName>
        <fullName evidence="8 9">Cell division protein ZipA</fullName>
    </recommendedName>
</protein>
<evidence type="ECO:0000256" key="9">
    <source>
        <dbReference type="RuleBase" id="RU003612"/>
    </source>
</evidence>
<evidence type="ECO:0000256" key="6">
    <source>
        <dbReference type="ARBA" id="ARBA00023136"/>
    </source>
</evidence>
<evidence type="ECO:0000259" key="11">
    <source>
        <dbReference type="SMART" id="SM00771"/>
    </source>
</evidence>
<evidence type="ECO:0000256" key="8">
    <source>
        <dbReference type="HAMAP-Rule" id="MF_00509"/>
    </source>
</evidence>
<dbReference type="EMBL" id="CP011494">
    <property type="protein sequence ID" value="AKO52414.1"/>
    <property type="molecule type" value="Genomic_DNA"/>
</dbReference>
<organism evidence="12 13">
    <name type="scientific">Marinobacter psychrophilus</name>
    <dbReference type="NCBI Taxonomy" id="330734"/>
    <lineage>
        <taxon>Bacteria</taxon>
        <taxon>Pseudomonadati</taxon>
        <taxon>Pseudomonadota</taxon>
        <taxon>Gammaproteobacteria</taxon>
        <taxon>Pseudomonadales</taxon>
        <taxon>Marinobacteraceae</taxon>
        <taxon>Marinobacter</taxon>
    </lineage>
</organism>
<reference evidence="12 13" key="1">
    <citation type="submission" date="2015-05" db="EMBL/GenBank/DDBJ databases">
        <title>Complete genome of Marinobacter psychrophilus strain 20041T isolated from sea-ice of the Canadian Basin.</title>
        <authorList>
            <person name="Song L."/>
            <person name="Ren L."/>
            <person name="Yu Y."/>
            <person name="Wang X."/>
        </authorList>
    </citation>
    <scope>NUCLEOTIDE SEQUENCE [LARGE SCALE GENOMIC DNA]</scope>
    <source>
        <strain evidence="12 13">20041</strain>
    </source>
</reference>
<keyword evidence="13" id="KW-1185">Reference proteome</keyword>
<dbReference type="Proteomes" id="UP000036406">
    <property type="component" value="Chromosome"/>
</dbReference>
<keyword evidence="7 8" id="KW-0131">Cell cycle</keyword>
<evidence type="ECO:0000256" key="10">
    <source>
        <dbReference type="SAM" id="MobiDB-lite"/>
    </source>
</evidence>
<sequence>MSPLREWLIAIGTLVIIGIVVDGIRRMRRARRESSAISSGMGVDNLQDSPLDEHFNPELPSGGARTLSRNELDQDRKSKKKSRTAPHVQKPTRPVIAAGRNKSSEPATVAAASKSHSAFVTPADSAKADHDRSEFTKAPLSGTQDHWEPEPFSADVGDTSSFESDYLESRYAGEDEDLPVIVEPAPKPKAAHPPRDPSQPLPGANRPPAKEVIVINVLARAGEEFQGPALQRLLEACGLLYGDLDIYHRHETTDTASPVQFSVASAVEPGTFRPAEIATLSTPGISFFMSLPGPGNALQAFNFMYETAQAVVRNLGGELKDERRSVMTSQTAEHCRQRIREFERKQRSKRD</sequence>
<dbReference type="STRING" id="330734.ABA45_08225"/>
<keyword evidence="2 8" id="KW-0997">Cell inner membrane</keyword>
<dbReference type="GO" id="GO:0000917">
    <property type="term" value="P:division septum assembly"/>
    <property type="evidence" value="ECO:0007669"/>
    <property type="project" value="TreeGrafter"/>
</dbReference>
<comment type="similarity">
    <text evidence="8 9">Belongs to the ZipA family.</text>
</comment>
<evidence type="ECO:0000313" key="12">
    <source>
        <dbReference type="EMBL" id="AKO52414.1"/>
    </source>
</evidence>
<dbReference type="SUPFAM" id="SSF64383">
    <property type="entry name" value="Cell-division protein ZipA, C-terminal domain"/>
    <property type="match status" value="1"/>
</dbReference>
<dbReference type="SMART" id="SM00771">
    <property type="entry name" value="ZipA_C"/>
    <property type="match status" value="1"/>
</dbReference>
<dbReference type="InterPro" id="IPR011919">
    <property type="entry name" value="Cell_div_ZipA"/>
</dbReference>
<dbReference type="KEGG" id="mpq:ABA45_08225"/>